<dbReference type="Proteomes" id="UP000183208">
    <property type="component" value="Unassembled WGS sequence"/>
</dbReference>
<evidence type="ECO:0000259" key="1">
    <source>
        <dbReference type="Pfam" id="PF00501"/>
    </source>
</evidence>
<dbReference type="PANTHER" id="PTHR24096:SF420">
    <property type="entry name" value="LONG-CHAIN-FATTY-ACID--COA LIGASE-RELATED"/>
    <property type="match status" value="1"/>
</dbReference>
<dbReference type="Pfam" id="PF00501">
    <property type="entry name" value="AMP-binding"/>
    <property type="match status" value="1"/>
</dbReference>
<reference evidence="2 3" key="1">
    <citation type="submission" date="2016-10" db="EMBL/GenBank/DDBJ databases">
        <authorList>
            <person name="de Groot N.N."/>
        </authorList>
    </citation>
    <scope>NUCLEOTIDE SEQUENCE [LARGE SCALE GENOMIC DNA]</scope>
    <source>
        <strain evidence="2 3">GAS522</strain>
    </source>
</reference>
<sequence length="608" mass="65632">MTLHQSPAVLSEGPQFAPREIRIEKRTDGTLVLRSPIAFENPQWSILDFIPEWAEKAPQRVFLAQRGGDGEWQKLSYAELWQRVQSIGQAMIDLGARRGDKLAILSSNSIEHAIVMFAAMSVGVVAASISPNYSLMPGGLARLQDIATLLQPSFVFVQDSEVYSGARKIPELASATWIAADQRPGIVSLQPLYLTRPGAEFEQAFRSIDKEAAAKILFTSGSTGLPKGVINTHKMMASSLQMGALLVSPREAPVQVEWLPWHHTMGSNVILNGILKHGGTLYIDEGRPVPQLFHKTIANLKDVSPTAMFNVPAGYTLLCEALETDQDLRTNFFRQLDRMSYAGAAISRTTLDKLYQLAKAATGRPIPVMSGYGATETAPTISTTHWATDTPGELGLPAPGVELKLIPAGDTYEARVRGPNVTPGYLGRPDLTSAAFDDEGFYRVGDTISFIDPANPGRGLCFTGRVSENFKLANGTWVAVGNLRAALLAATHGVLQDVVIAGENRHSCAVLGWLNPVVARKHAANADSNLNCDPGVIAVLQQSLRLYNAGVGSSERICALTLLEEPPSLAAGEITDKAYVNQRAVLINRAAQMELVYSSEPCGQVVVI</sequence>
<dbReference type="RefSeq" id="WP_074825740.1">
    <property type="nucleotide sequence ID" value="NZ_FNTI01000001.1"/>
</dbReference>
<organism evidence="2 3">
    <name type="scientific">Bradyrhizobium lablabi</name>
    <dbReference type="NCBI Taxonomy" id="722472"/>
    <lineage>
        <taxon>Bacteria</taxon>
        <taxon>Pseudomonadati</taxon>
        <taxon>Pseudomonadota</taxon>
        <taxon>Alphaproteobacteria</taxon>
        <taxon>Hyphomicrobiales</taxon>
        <taxon>Nitrobacteraceae</taxon>
        <taxon>Bradyrhizobium</taxon>
    </lineage>
</organism>
<accession>A0A1M7E2Q3</accession>
<dbReference type="Gene3D" id="3.40.50.12780">
    <property type="entry name" value="N-terminal domain of ligase-like"/>
    <property type="match status" value="1"/>
</dbReference>
<dbReference type="GO" id="GO:0016405">
    <property type="term" value="F:CoA-ligase activity"/>
    <property type="evidence" value="ECO:0007669"/>
    <property type="project" value="TreeGrafter"/>
</dbReference>
<dbReference type="EMBL" id="FNTI01000001">
    <property type="protein sequence ID" value="SED89194.1"/>
    <property type="molecule type" value="Genomic_DNA"/>
</dbReference>
<dbReference type="AlphaFoldDB" id="A0A1M7E2Q3"/>
<gene>
    <name evidence="2" type="ORF">SAMN05444171_5554</name>
</gene>
<dbReference type="PANTHER" id="PTHR24096">
    <property type="entry name" value="LONG-CHAIN-FATTY-ACID--COA LIGASE"/>
    <property type="match status" value="1"/>
</dbReference>
<dbReference type="InterPro" id="IPR000873">
    <property type="entry name" value="AMP-dep_synth/lig_dom"/>
</dbReference>
<dbReference type="InterPro" id="IPR020845">
    <property type="entry name" value="AMP-binding_CS"/>
</dbReference>
<feature type="domain" description="AMP-dependent synthetase/ligase" evidence="1">
    <location>
        <begin position="52"/>
        <end position="426"/>
    </location>
</feature>
<proteinExistence type="predicted"/>
<evidence type="ECO:0000313" key="3">
    <source>
        <dbReference type="Proteomes" id="UP000183208"/>
    </source>
</evidence>
<protein>
    <submittedName>
        <fullName evidence="2">Feruloyl-CoA synthase</fullName>
    </submittedName>
</protein>
<dbReference type="PROSITE" id="PS00455">
    <property type="entry name" value="AMP_BINDING"/>
    <property type="match status" value="1"/>
</dbReference>
<dbReference type="OrthoDB" id="9803968at2"/>
<dbReference type="SUPFAM" id="SSF56801">
    <property type="entry name" value="Acetyl-CoA synthetase-like"/>
    <property type="match status" value="1"/>
</dbReference>
<name>A0A1M7E2Q3_9BRAD</name>
<dbReference type="InterPro" id="IPR042099">
    <property type="entry name" value="ANL_N_sf"/>
</dbReference>
<dbReference type="NCBIfam" id="NF009232">
    <property type="entry name" value="PRK12582.1"/>
    <property type="match status" value="1"/>
</dbReference>
<evidence type="ECO:0000313" key="2">
    <source>
        <dbReference type="EMBL" id="SED89194.1"/>
    </source>
</evidence>